<organism evidence="2 3">
    <name type="scientific">Ceraceosorus guamensis</name>
    <dbReference type="NCBI Taxonomy" id="1522189"/>
    <lineage>
        <taxon>Eukaryota</taxon>
        <taxon>Fungi</taxon>
        <taxon>Dikarya</taxon>
        <taxon>Basidiomycota</taxon>
        <taxon>Ustilaginomycotina</taxon>
        <taxon>Exobasidiomycetes</taxon>
        <taxon>Ceraceosorales</taxon>
        <taxon>Ceraceosoraceae</taxon>
        <taxon>Ceraceosorus</taxon>
    </lineage>
</organism>
<gene>
    <name evidence="2" type="ORF">IE81DRAFT_259959</name>
</gene>
<feature type="compositionally biased region" description="Low complexity" evidence="1">
    <location>
        <begin position="110"/>
        <end position="126"/>
    </location>
</feature>
<keyword evidence="3" id="KW-1185">Reference proteome</keyword>
<sequence length="408" mass="43146">MSSSPTKRPRLDPQDSQSARVAGSRGDAAAQLRRGQDARRSSPSASASPGSAQMRKSKPPQMRSPRSSMSPRPATFDTSLSGMEEDTSWATLDKLLLDRTLHLHSHSSLHLPTISSTSGGNSASTGPTARRSVDVAPTRDQFGLIRTACLEYLSPRLASLSASMPGPIISPPRVRVATLPSLGTTAWVLEVSVRAQALPLPGAPVEVARSAVKTTLNACVVFLPHVLIARGVKGGTTGVAAALLPLLLSFSQEYLDTHLSSAMASRALRGLALEEILEVLWKSNNSARGSQAEASIEVTWNIGALVDDVEDEKLAENLTLAVPWSIVSQACGGAGNAPLHPWLGLYLSSHTSLLPPSRILTRIGLAGVHVGVSSTGVRIKMGSGKGEDTSKAKKVLSWCDRRIAEMQR</sequence>
<proteinExistence type="predicted"/>
<feature type="region of interest" description="Disordered" evidence="1">
    <location>
        <begin position="110"/>
        <end position="132"/>
    </location>
</feature>
<dbReference type="GeneID" id="37033261"/>
<dbReference type="EMBL" id="KZ819449">
    <property type="protein sequence ID" value="PWN39703.1"/>
    <property type="molecule type" value="Genomic_DNA"/>
</dbReference>
<dbReference type="Proteomes" id="UP000245783">
    <property type="component" value="Unassembled WGS sequence"/>
</dbReference>
<feature type="region of interest" description="Disordered" evidence="1">
    <location>
        <begin position="1"/>
        <end position="83"/>
    </location>
</feature>
<feature type="compositionally biased region" description="Low complexity" evidence="1">
    <location>
        <begin position="59"/>
        <end position="73"/>
    </location>
</feature>
<evidence type="ECO:0000313" key="2">
    <source>
        <dbReference type="EMBL" id="PWN39703.1"/>
    </source>
</evidence>
<evidence type="ECO:0000256" key="1">
    <source>
        <dbReference type="SAM" id="MobiDB-lite"/>
    </source>
</evidence>
<protein>
    <submittedName>
        <fullName evidence="2">Uncharacterized protein</fullName>
    </submittedName>
</protein>
<dbReference type="InParanoid" id="A0A316VTF2"/>
<dbReference type="AlphaFoldDB" id="A0A316VTF2"/>
<dbReference type="OrthoDB" id="10324863at2759"/>
<name>A0A316VTF2_9BASI</name>
<reference evidence="2 3" key="1">
    <citation type="journal article" date="2018" name="Mol. Biol. Evol.">
        <title>Broad Genomic Sampling Reveals a Smut Pathogenic Ancestry of the Fungal Clade Ustilaginomycotina.</title>
        <authorList>
            <person name="Kijpornyongpan T."/>
            <person name="Mondo S.J."/>
            <person name="Barry K."/>
            <person name="Sandor L."/>
            <person name="Lee J."/>
            <person name="Lipzen A."/>
            <person name="Pangilinan J."/>
            <person name="LaButti K."/>
            <person name="Hainaut M."/>
            <person name="Henrissat B."/>
            <person name="Grigoriev I.V."/>
            <person name="Spatafora J.W."/>
            <person name="Aime M.C."/>
        </authorList>
    </citation>
    <scope>NUCLEOTIDE SEQUENCE [LARGE SCALE GENOMIC DNA]</scope>
    <source>
        <strain evidence="2 3">MCA 4658</strain>
    </source>
</reference>
<dbReference type="RefSeq" id="XP_025366863.1">
    <property type="nucleotide sequence ID" value="XM_025511391.1"/>
</dbReference>
<evidence type="ECO:0000313" key="3">
    <source>
        <dbReference type="Proteomes" id="UP000245783"/>
    </source>
</evidence>
<feature type="compositionally biased region" description="Low complexity" evidence="1">
    <location>
        <begin position="41"/>
        <end position="52"/>
    </location>
</feature>
<accession>A0A316VTF2</accession>